<dbReference type="EMBL" id="KF119381">
    <property type="protein sequence ID" value="AIA86647.1"/>
    <property type="molecule type" value="Genomic_DNA"/>
</dbReference>
<name>A0A060BVC7_9BACT</name>
<evidence type="ECO:0000259" key="2">
    <source>
        <dbReference type="Pfam" id="PF05257"/>
    </source>
</evidence>
<feature type="signal peptide" evidence="1">
    <location>
        <begin position="1"/>
        <end position="23"/>
    </location>
</feature>
<proteinExistence type="predicted"/>
<feature type="domain" description="Peptidase C51" evidence="2">
    <location>
        <begin position="72"/>
        <end position="150"/>
    </location>
</feature>
<dbReference type="Pfam" id="PF05257">
    <property type="entry name" value="CHAP"/>
    <property type="match status" value="1"/>
</dbReference>
<dbReference type="InterPro" id="IPR007921">
    <property type="entry name" value="CHAP_dom"/>
</dbReference>
<evidence type="ECO:0000256" key="1">
    <source>
        <dbReference type="SAM" id="SignalP"/>
    </source>
</evidence>
<feature type="non-terminal residue" evidence="3">
    <location>
        <position position="1"/>
    </location>
</feature>
<dbReference type="AlphaFoldDB" id="A0A060BVC7"/>
<feature type="chain" id="PRO_5001582317" evidence="1">
    <location>
        <begin position="24"/>
        <end position="159"/>
    </location>
</feature>
<sequence length="159" mass="17426">EHPRLPIAVAAGLAAPVSSAAVAAGDWMTIALDEAALPVHARSEWPDPGENPRILEYFRVAAPWFDAKNEGGDEVDWCAAFVNYCLESAGYPGTGHPGARSFFWNKDRHFIPIDGPRYGCVAVFRDHPFNDPAWPTGTGHVGFVVDWSSDRIQLRGREP</sequence>
<protein>
    <submittedName>
        <fullName evidence="3">CAZy families GH46|CBM50 protein</fullName>
    </submittedName>
</protein>
<feature type="non-terminal residue" evidence="3">
    <location>
        <position position="159"/>
    </location>
</feature>
<evidence type="ECO:0000313" key="3">
    <source>
        <dbReference type="EMBL" id="AIA86647.1"/>
    </source>
</evidence>
<accession>A0A060BVC7</accession>
<organism evidence="3">
    <name type="scientific">uncultured Haliangium sp</name>
    <dbReference type="NCBI Taxonomy" id="373538"/>
    <lineage>
        <taxon>Bacteria</taxon>
        <taxon>Pseudomonadati</taxon>
        <taxon>Myxococcota</taxon>
        <taxon>Polyangia</taxon>
        <taxon>Haliangiales</taxon>
        <taxon>Kofleriaceae</taxon>
        <taxon>Haliangium</taxon>
        <taxon>environmental samples</taxon>
    </lineage>
</organism>
<keyword evidence="1" id="KW-0732">Signal</keyword>
<reference evidence="3" key="1">
    <citation type="journal article" date="2013" name="Environ. Microbiol.">
        <title>Seasonally variable intestinal metagenomes of the red palm weevil (Rhynchophorus ferrugineus).</title>
        <authorList>
            <person name="Jia S."/>
            <person name="Zhang X."/>
            <person name="Zhang G."/>
            <person name="Yin A."/>
            <person name="Zhang S."/>
            <person name="Li F."/>
            <person name="Wang L."/>
            <person name="Zhao D."/>
            <person name="Yun Q."/>
            <person name="Tala"/>
            <person name="Wang J."/>
            <person name="Sun G."/>
            <person name="Baabdullah M."/>
            <person name="Yu X."/>
            <person name="Hu S."/>
            <person name="Al-Mssallem I.S."/>
            <person name="Yu J."/>
        </authorList>
    </citation>
    <scope>NUCLEOTIDE SEQUENCE</scope>
</reference>